<comment type="subcellular location">
    <subcellularLocation>
        <location evidence="1">Membrane</location>
        <topology evidence="1">Multi-pass membrane protein</topology>
    </subcellularLocation>
</comment>
<evidence type="ECO:0000256" key="4">
    <source>
        <dbReference type="ARBA" id="ARBA00022692"/>
    </source>
</evidence>
<feature type="transmembrane region" description="Helical" evidence="8">
    <location>
        <begin position="255"/>
        <end position="276"/>
    </location>
</feature>
<keyword evidence="7 8" id="KW-0472">Membrane</keyword>
<name>A0ABM1C173_LIMPO</name>
<feature type="transmembrane region" description="Helical" evidence="8">
    <location>
        <begin position="379"/>
        <end position="401"/>
    </location>
</feature>
<dbReference type="GeneID" id="106476347"/>
<keyword evidence="5" id="KW-0769">Symport</keyword>
<feature type="transmembrane region" description="Helical" evidence="8">
    <location>
        <begin position="205"/>
        <end position="226"/>
    </location>
</feature>
<protein>
    <submittedName>
        <fullName evidence="10">Sodium- and chloride-dependent GABA transporter 1-like</fullName>
    </submittedName>
</protein>
<evidence type="ECO:0000256" key="1">
    <source>
        <dbReference type="ARBA" id="ARBA00004141"/>
    </source>
</evidence>
<evidence type="ECO:0000313" key="10">
    <source>
        <dbReference type="RefSeq" id="XP_013792459.1"/>
    </source>
</evidence>
<feature type="transmembrane region" description="Helical" evidence="8">
    <location>
        <begin position="337"/>
        <end position="359"/>
    </location>
</feature>
<feature type="transmembrane region" description="Helical" evidence="8">
    <location>
        <begin position="306"/>
        <end position="331"/>
    </location>
</feature>
<dbReference type="SUPFAM" id="SSF161070">
    <property type="entry name" value="SNF-like"/>
    <property type="match status" value="1"/>
</dbReference>
<feature type="non-terminal residue" evidence="10">
    <location>
        <position position="1"/>
    </location>
</feature>
<dbReference type="Pfam" id="PF00209">
    <property type="entry name" value="SNF"/>
    <property type="match status" value="1"/>
</dbReference>
<keyword evidence="9" id="KW-1185">Reference proteome</keyword>
<feature type="transmembrane region" description="Helical" evidence="8">
    <location>
        <begin position="98"/>
        <end position="117"/>
    </location>
</feature>
<dbReference type="PROSITE" id="PS50267">
    <property type="entry name" value="NA_NEUROTRAN_SYMP_3"/>
    <property type="match status" value="1"/>
</dbReference>
<feature type="transmembrane region" description="Helical" evidence="8">
    <location>
        <begin position="123"/>
        <end position="140"/>
    </location>
</feature>
<evidence type="ECO:0000256" key="7">
    <source>
        <dbReference type="ARBA" id="ARBA00023136"/>
    </source>
</evidence>
<dbReference type="RefSeq" id="XP_013792459.1">
    <property type="nucleotide sequence ID" value="XM_013937005.2"/>
</dbReference>
<accession>A0ABM1C173</accession>
<evidence type="ECO:0000256" key="6">
    <source>
        <dbReference type="ARBA" id="ARBA00022989"/>
    </source>
</evidence>
<sequence>IGFASMTMIGLCNIYYIVLIAYTLFYLINSFQRHLPWERCGNIWNSKNCFAAGDNITKLTARNLTLNETVSPAKEYWDNQVLGLTAGIHDIGSVRMELVLLLLLAWVLVYMVIWRGLHQSGKIIWFTALFPYVLLLVLFGRGITLEGASKGLIYYVKPEFDKLTDPQVWVKAGTQVLFSYGIGIGANVALGSYNKYHHNFHRDSLIVCCISSGTSLFSGLVIFSVLGHMAHVQHKDVSEVARSGPGLAFLAYPEVVVRLPLAPLWAVLFFLMLIVLGTDSQFCTVEAFVTGVVDEFPNVLRPRRKLFTFLVVILQFLLGIPLVTQGGQYLFQLMDDFSASGVTLLTVVFFEIVGFAWIYGTKQICLNIQDMTGFHPNYYFTLSWMVAAPVVIVGIFLFSVLKYEGVTYANTYKYPWWGEMLGWGMSLAAIIWIPCYAIYYLMTTSGTLKTRLKKGLSPVMVPTYEKEVIFTENGENAEAHVAVVYKTKDAKVFNDI</sequence>
<evidence type="ECO:0000256" key="3">
    <source>
        <dbReference type="ARBA" id="ARBA00022448"/>
    </source>
</evidence>
<feature type="transmembrane region" description="Helical" evidence="8">
    <location>
        <begin position="6"/>
        <end position="28"/>
    </location>
</feature>
<evidence type="ECO:0000256" key="2">
    <source>
        <dbReference type="ARBA" id="ARBA00006459"/>
    </source>
</evidence>
<proteinExistence type="inferred from homology"/>
<keyword evidence="6 8" id="KW-1133">Transmembrane helix</keyword>
<evidence type="ECO:0000256" key="8">
    <source>
        <dbReference type="SAM" id="Phobius"/>
    </source>
</evidence>
<evidence type="ECO:0000313" key="9">
    <source>
        <dbReference type="Proteomes" id="UP000694941"/>
    </source>
</evidence>
<keyword evidence="4 8" id="KW-0812">Transmembrane</keyword>
<dbReference type="Proteomes" id="UP000694941">
    <property type="component" value="Unplaced"/>
</dbReference>
<dbReference type="PROSITE" id="PS00754">
    <property type="entry name" value="NA_NEUROTRAN_SYMP_2"/>
    <property type="match status" value="1"/>
</dbReference>
<comment type="similarity">
    <text evidence="2">Belongs to the sodium:neurotransmitter symporter (SNF) (TC 2.A.22) family.</text>
</comment>
<dbReference type="InterPro" id="IPR000175">
    <property type="entry name" value="Na/ntran_symport"/>
</dbReference>
<keyword evidence="3" id="KW-0813">Transport</keyword>
<feature type="transmembrane region" description="Helical" evidence="8">
    <location>
        <begin position="421"/>
        <end position="442"/>
    </location>
</feature>
<dbReference type="InterPro" id="IPR037272">
    <property type="entry name" value="SNS_sf"/>
</dbReference>
<dbReference type="PRINTS" id="PR00176">
    <property type="entry name" value="NANEUSMPORT"/>
</dbReference>
<gene>
    <name evidence="10" type="primary">LOC106476347</name>
</gene>
<evidence type="ECO:0000256" key="5">
    <source>
        <dbReference type="ARBA" id="ARBA00022847"/>
    </source>
</evidence>
<dbReference type="PANTHER" id="PTHR11616:SF309">
    <property type="entry name" value="TRANSPORTER"/>
    <property type="match status" value="1"/>
</dbReference>
<organism evidence="9 10">
    <name type="scientific">Limulus polyphemus</name>
    <name type="common">Atlantic horseshoe crab</name>
    <dbReference type="NCBI Taxonomy" id="6850"/>
    <lineage>
        <taxon>Eukaryota</taxon>
        <taxon>Metazoa</taxon>
        <taxon>Ecdysozoa</taxon>
        <taxon>Arthropoda</taxon>
        <taxon>Chelicerata</taxon>
        <taxon>Merostomata</taxon>
        <taxon>Xiphosura</taxon>
        <taxon>Limulidae</taxon>
        <taxon>Limulus</taxon>
    </lineage>
</organism>
<reference evidence="10" key="1">
    <citation type="submission" date="2025-08" db="UniProtKB">
        <authorList>
            <consortium name="RefSeq"/>
        </authorList>
    </citation>
    <scope>IDENTIFICATION</scope>
    <source>
        <tissue evidence="10">Muscle</tissue>
    </source>
</reference>
<dbReference type="PANTHER" id="PTHR11616">
    <property type="entry name" value="SODIUM/CHLORIDE DEPENDENT TRANSPORTER"/>
    <property type="match status" value="1"/>
</dbReference>